<dbReference type="KEGG" id="pnp:IJ22_41110"/>
<reference evidence="2" key="1">
    <citation type="submission" date="2015-12" db="EMBL/GenBank/DDBJ databases">
        <title>Complete genome sequences of two moderately thermophilic Paenibacillus species.</title>
        <authorList>
            <person name="Butler R.III."/>
            <person name="Wang J."/>
            <person name="Stark B.C."/>
            <person name="Pombert J.-F."/>
        </authorList>
    </citation>
    <scope>NUCLEOTIDE SEQUENCE [LARGE SCALE GENOMIC DNA]</scope>
    <source>
        <strain evidence="2">32O-Y</strain>
    </source>
</reference>
<evidence type="ECO:0008006" key="3">
    <source>
        <dbReference type="Google" id="ProtNLM"/>
    </source>
</evidence>
<dbReference type="Proteomes" id="UP000061660">
    <property type="component" value="Chromosome"/>
</dbReference>
<protein>
    <recommendedName>
        <fullName evidence="3">DUF1835 domain-containing protein</fullName>
    </recommendedName>
</protein>
<dbReference type="AlphaFoldDB" id="A0A0U2UDV5"/>
<proteinExistence type="predicted"/>
<name>A0A0U2UDV5_9BACL</name>
<dbReference type="EMBL" id="CP013652">
    <property type="protein sequence ID" value="ALS24408.1"/>
    <property type="molecule type" value="Genomic_DNA"/>
</dbReference>
<evidence type="ECO:0000313" key="2">
    <source>
        <dbReference type="Proteomes" id="UP000061660"/>
    </source>
</evidence>
<keyword evidence="2" id="KW-1185">Reference proteome</keyword>
<reference evidence="1 2" key="2">
    <citation type="journal article" date="2016" name="Genome Announc.">
        <title>Complete Genome Sequences of Two Interactive Moderate Thermophiles, Paenibacillus napthalenovorans 32O-Y and Paenibacillus sp. 32O-W.</title>
        <authorList>
            <person name="Butler R.R.III."/>
            <person name="Wang J."/>
            <person name="Stark B.C."/>
            <person name="Pombert J.F."/>
        </authorList>
    </citation>
    <scope>NUCLEOTIDE SEQUENCE [LARGE SCALE GENOMIC DNA]</scope>
    <source>
        <strain evidence="1 2">32O-Y</strain>
    </source>
</reference>
<accession>A0A0U2UDV5</accession>
<organism evidence="1 2">
    <name type="scientific">Paenibacillus naphthalenovorans</name>
    <dbReference type="NCBI Taxonomy" id="162209"/>
    <lineage>
        <taxon>Bacteria</taxon>
        <taxon>Bacillati</taxon>
        <taxon>Bacillota</taxon>
        <taxon>Bacilli</taxon>
        <taxon>Bacillales</taxon>
        <taxon>Paenibacillaceae</taxon>
        <taxon>Paenibacillus</taxon>
    </lineage>
</organism>
<evidence type="ECO:0000313" key="1">
    <source>
        <dbReference type="EMBL" id="ALS24408.1"/>
    </source>
</evidence>
<sequence>MRGPFPLLLRIPRHVKRGQRYFTEKGVPEGLFRRYMEEQETVLERYREHDEVVLWFEHDLFDQTLLIYLLQWLAARERGAVSINLVCIDSFPGVHPFKGLGQSSTKRRLLCMVPGKR</sequence>
<gene>
    <name evidence="1" type="ORF">IJ22_41110</name>
</gene>
<dbReference type="STRING" id="162209.IJ22_41110"/>
<dbReference type="PATRIC" id="fig|162209.4.peg.4352"/>